<dbReference type="EMBL" id="CP006935">
    <property type="protein sequence ID" value="AHC40338.1"/>
    <property type="molecule type" value="Genomic_DNA"/>
</dbReference>
<evidence type="ECO:0000313" key="2">
    <source>
        <dbReference type="Proteomes" id="UP000018745"/>
    </source>
</evidence>
<proteinExistence type="predicted"/>
<evidence type="ECO:0008006" key="3">
    <source>
        <dbReference type="Google" id="ProtNLM"/>
    </source>
</evidence>
<organism evidence="1 2">
    <name type="scientific">Mycoplasma ovis str. Michigan</name>
    <dbReference type="NCBI Taxonomy" id="1415773"/>
    <lineage>
        <taxon>Bacteria</taxon>
        <taxon>Bacillati</taxon>
        <taxon>Mycoplasmatota</taxon>
        <taxon>Mollicutes</taxon>
        <taxon>Mycoplasmataceae</taxon>
        <taxon>Mycoplasma</taxon>
    </lineage>
</organism>
<evidence type="ECO:0000313" key="1">
    <source>
        <dbReference type="EMBL" id="AHC40338.1"/>
    </source>
</evidence>
<dbReference type="RefSeq" id="WP_024071272.1">
    <property type="nucleotide sequence ID" value="NC_023062.1"/>
</dbReference>
<dbReference type="Proteomes" id="UP000018745">
    <property type="component" value="Chromosome"/>
</dbReference>
<gene>
    <name evidence="1" type="ORF">OVS_02500</name>
</gene>
<name>A0ABM5P1L1_9MOLU</name>
<keyword evidence="2" id="KW-1185">Reference proteome</keyword>
<protein>
    <recommendedName>
        <fullName evidence="3">Lipoprotein</fullName>
    </recommendedName>
</protein>
<dbReference type="PROSITE" id="PS51257">
    <property type="entry name" value="PROKAR_LIPOPROTEIN"/>
    <property type="match status" value="1"/>
</dbReference>
<accession>A0ABM5P1L1</accession>
<sequence length="81" mass="8475">MSVSLRALVAVATLGGGCGGIPLLCYTQSAVISTQSDGELVSESYSGESKMEDQEIELNDRCSVIAMPQEIKDVITGHKGV</sequence>
<reference evidence="1 2" key="1">
    <citation type="journal article" date="2014" name="Genome Announc.">
        <title>Complete Genome Sequence of Mycoplasma ovis Strain Michigan, a Hemoplasma of Sheep with Two Distinct 16S rRNA Genes.</title>
        <authorList>
            <person name="Deshuillers P.L."/>
            <person name="Santos A.P."/>
            <person name="do Nascimento N.C."/>
            <person name="Hampel J.A."/>
            <person name="Bergin I.L."/>
            <person name="Dyson M.C."/>
            <person name="Messick J.B."/>
        </authorList>
    </citation>
    <scope>NUCLEOTIDE SEQUENCE [LARGE SCALE GENOMIC DNA]</scope>
    <source>
        <strain evidence="1 2">Michigan</strain>
    </source>
</reference>